<evidence type="ECO:0000313" key="6">
    <source>
        <dbReference type="EMBL" id="EMY32417.1"/>
    </source>
</evidence>
<feature type="transmembrane region" description="Helical" evidence="5">
    <location>
        <begin position="139"/>
        <end position="159"/>
    </location>
</feature>
<keyword evidence="3 5" id="KW-1133">Transmembrane helix</keyword>
<dbReference type="GO" id="GO:0016020">
    <property type="term" value="C:membrane"/>
    <property type="evidence" value="ECO:0007669"/>
    <property type="project" value="UniProtKB-SubCell"/>
</dbReference>
<feature type="transmembrane region" description="Helical" evidence="5">
    <location>
        <begin position="50"/>
        <end position="74"/>
    </location>
</feature>
<organism evidence="6 7">
    <name type="scientific">Arthrobacter crystallopoietes BAB-32</name>
    <dbReference type="NCBI Taxonomy" id="1246476"/>
    <lineage>
        <taxon>Bacteria</taxon>
        <taxon>Bacillati</taxon>
        <taxon>Actinomycetota</taxon>
        <taxon>Actinomycetes</taxon>
        <taxon>Micrococcales</taxon>
        <taxon>Micrococcaceae</taxon>
        <taxon>Crystallibacter</taxon>
    </lineage>
</organism>
<evidence type="ECO:0000256" key="2">
    <source>
        <dbReference type="ARBA" id="ARBA00022692"/>
    </source>
</evidence>
<reference evidence="6 7" key="1">
    <citation type="journal article" date="2013" name="Genome Announc.">
        <title>Draft Genome Sequence of Arthrobacter crystallopoietes Strain BAB-32, Revealing Genes for Bioremediation.</title>
        <authorList>
            <person name="Joshi M.N."/>
            <person name="Pandit A.S."/>
            <person name="Sharma A."/>
            <person name="Pandya R.V."/>
            <person name="Desai S.M."/>
            <person name="Saxena A.K."/>
            <person name="Bagatharia S.B."/>
        </authorList>
    </citation>
    <scope>NUCLEOTIDE SEQUENCE [LARGE SCALE GENOMIC DNA]</scope>
    <source>
        <strain evidence="6 7">BAB-32</strain>
    </source>
</reference>
<feature type="transmembrane region" description="Helical" evidence="5">
    <location>
        <begin position="191"/>
        <end position="217"/>
    </location>
</feature>
<dbReference type="Proteomes" id="UP000010729">
    <property type="component" value="Unassembled WGS sequence"/>
</dbReference>
<dbReference type="Gene3D" id="1.20.120.350">
    <property type="entry name" value="Voltage-gated potassium channels. Chain C"/>
    <property type="match status" value="1"/>
</dbReference>
<evidence type="ECO:0000256" key="1">
    <source>
        <dbReference type="ARBA" id="ARBA00004141"/>
    </source>
</evidence>
<dbReference type="InterPro" id="IPR027359">
    <property type="entry name" value="Volt_channel_dom_sf"/>
</dbReference>
<comment type="subcellular location">
    <subcellularLocation>
        <location evidence="1">Membrane</location>
        <topology evidence="1">Multi-pass membrane protein</topology>
    </subcellularLocation>
</comment>
<dbReference type="RefSeq" id="WP_005274360.1">
    <property type="nucleotide sequence ID" value="NZ_ANPE02000276.1"/>
</dbReference>
<keyword evidence="2 5" id="KW-0812">Transmembrane</keyword>
<comment type="caution">
    <text evidence="6">The sequence shown here is derived from an EMBL/GenBank/DDBJ whole genome shotgun (WGS) entry which is preliminary data.</text>
</comment>
<name>N1UX58_9MICC</name>
<evidence type="ECO:0000256" key="4">
    <source>
        <dbReference type="ARBA" id="ARBA00023136"/>
    </source>
</evidence>
<keyword evidence="4 5" id="KW-0472">Membrane</keyword>
<gene>
    <name evidence="6" type="ORF">D477_020318</name>
</gene>
<protein>
    <recommendedName>
        <fullName evidence="8">Voltage-gated potassium channel</fullName>
    </recommendedName>
</protein>
<evidence type="ECO:0008006" key="8">
    <source>
        <dbReference type="Google" id="ProtNLM"/>
    </source>
</evidence>
<proteinExistence type="predicted"/>
<sequence>MGQAQERDPEGQLGRAEVLAARLDRPMGVLGVLFVLIVLAQLLATHPTLVAVLSVIGWLFWAVFVAEFLLRAYIARFRWRFWKRNWWQVVFLLVPFLRFFRSLQALRVLRATRVSRLGSVLSAGIRGSRSAGRLLSSRIGWLAAVTAVVILVSSQLLYVAGSYERYSAALLDAAMSTITGAELSASDGFALFLQVLLAVYSVAVFATLAGAVGAFFLRGGQAEPAAAGNEADPAASAGTAGS</sequence>
<feature type="transmembrane region" description="Helical" evidence="5">
    <location>
        <begin position="27"/>
        <end position="44"/>
    </location>
</feature>
<dbReference type="AlphaFoldDB" id="N1UX58"/>
<dbReference type="SUPFAM" id="SSF81324">
    <property type="entry name" value="Voltage-gated potassium channels"/>
    <property type="match status" value="1"/>
</dbReference>
<accession>N1UX58</accession>
<evidence type="ECO:0000313" key="7">
    <source>
        <dbReference type="Proteomes" id="UP000010729"/>
    </source>
</evidence>
<evidence type="ECO:0000256" key="3">
    <source>
        <dbReference type="ARBA" id="ARBA00022989"/>
    </source>
</evidence>
<keyword evidence="7" id="KW-1185">Reference proteome</keyword>
<feature type="non-terminal residue" evidence="6">
    <location>
        <position position="242"/>
    </location>
</feature>
<dbReference type="EMBL" id="ANPE02000276">
    <property type="protein sequence ID" value="EMY32417.1"/>
    <property type="molecule type" value="Genomic_DNA"/>
</dbReference>
<evidence type="ECO:0000256" key="5">
    <source>
        <dbReference type="SAM" id="Phobius"/>
    </source>
</evidence>